<proteinExistence type="predicted"/>
<dbReference type="SMART" id="SM00175">
    <property type="entry name" value="RAB"/>
    <property type="match status" value="1"/>
</dbReference>
<dbReference type="NCBIfam" id="TIGR00231">
    <property type="entry name" value="small_GTP"/>
    <property type="match status" value="1"/>
</dbReference>
<dbReference type="EMBL" id="BRXY01000041">
    <property type="protein sequence ID" value="GMH56745.1"/>
    <property type="molecule type" value="Genomic_DNA"/>
</dbReference>
<feature type="compositionally biased region" description="Polar residues" evidence="2">
    <location>
        <begin position="17"/>
        <end position="29"/>
    </location>
</feature>
<dbReference type="AlphaFoldDB" id="A0A9W6ZU40"/>
<sequence>MSAELSKLSGKRRSKNDTASSNYVVSPPKSTNSRAKLILLGDAYVGKTSLILRYVHNTFSPHTLATVGSAYISKTLPQKPPLTLDIWDTAGQERFRGMNMGLYYRGSRGGVIVYDVTSRTSFEKAKVWLKELREAVGVPDNVGVDEPGYIRNGIVLALAGNKRDLVTGKSAGGIRGEDLKLDKGAEGVPKREVPEEEARQWSEEEGLLFFETSAKDDKDDGVKNLFEEVVFWINVAMKRKGEEQEKETIELSMPKGGGGCCGGG</sequence>
<dbReference type="Pfam" id="PF00071">
    <property type="entry name" value="Ras"/>
    <property type="match status" value="1"/>
</dbReference>
<name>A0A9W6ZU40_9STRA</name>
<dbReference type="PANTHER" id="PTHR47978">
    <property type="match status" value="1"/>
</dbReference>
<dbReference type="FunFam" id="3.40.50.300:FF:001447">
    <property type="entry name" value="Ras-related protein Rab-1B"/>
    <property type="match status" value="1"/>
</dbReference>
<dbReference type="InterPro" id="IPR001806">
    <property type="entry name" value="Small_GTPase"/>
</dbReference>
<evidence type="ECO:0000256" key="2">
    <source>
        <dbReference type="SAM" id="MobiDB-lite"/>
    </source>
</evidence>
<dbReference type="Proteomes" id="UP001165085">
    <property type="component" value="Unassembled WGS sequence"/>
</dbReference>
<evidence type="ECO:0000256" key="1">
    <source>
        <dbReference type="ARBA" id="ARBA00022741"/>
    </source>
</evidence>
<dbReference type="OrthoDB" id="63533at2759"/>
<dbReference type="InterPro" id="IPR027417">
    <property type="entry name" value="P-loop_NTPase"/>
</dbReference>
<evidence type="ECO:0008006" key="5">
    <source>
        <dbReference type="Google" id="ProtNLM"/>
    </source>
</evidence>
<reference evidence="4" key="1">
    <citation type="journal article" date="2023" name="Commun. Biol.">
        <title>Genome analysis of Parmales, the sister group of diatoms, reveals the evolutionary specialization of diatoms from phago-mixotrophs to photoautotrophs.</title>
        <authorList>
            <person name="Ban H."/>
            <person name="Sato S."/>
            <person name="Yoshikawa S."/>
            <person name="Yamada K."/>
            <person name="Nakamura Y."/>
            <person name="Ichinomiya M."/>
            <person name="Sato N."/>
            <person name="Blanc-Mathieu R."/>
            <person name="Endo H."/>
            <person name="Kuwata A."/>
            <person name="Ogata H."/>
        </authorList>
    </citation>
    <scope>NUCLEOTIDE SEQUENCE [LARGE SCALE GENOMIC DNA]</scope>
    <source>
        <strain evidence="4">NIES 3701</strain>
    </source>
</reference>
<organism evidence="3 4">
    <name type="scientific">Triparma strigata</name>
    <dbReference type="NCBI Taxonomy" id="1606541"/>
    <lineage>
        <taxon>Eukaryota</taxon>
        <taxon>Sar</taxon>
        <taxon>Stramenopiles</taxon>
        <taxon>Ochrophyta</taxon>
        <taxon>Bolidophyceae</taxon>
        <taxon>Parmales</taxon>
        <taxon>Triparmaceae</taxon>
        <taxon>Triparma</taxon>
    </lineage>
</organism>
<accession>A0A9W6ZU40</accession>
<dbReference type="SMART" id="SM00173">
    <property type="entry name" value="RAS"/>
    <property type="match status" value="1"/>
</dbReference>
<dbReference type="GO" id="GO:0005525">
    <property type="term" value="F:GTP binding"/>
    <property type="evidence" value="ECO:0007669"/>
    <property type="project" value="InterPro"/>
</dbReference>
<keyword evidence="4" id="KW-1185">Reference proteome</keyword>
<dbReference type="SMART" id="SM00174">
    <property type="entry name" value="RHO"/>
    <property type="match status" value="1"/>
</dbReference>
<gene>
    <name evidence="3" type="ORF">TrST_g10886</name>
</gene>
<dbReference type="SUPFAM" id="SSF52540">
    <property type="entry name" value="P-loop containing nucleoside triphosphate hydrolases"/>
    <property type="match status" value="1"/>
</dbReference>
<dbReference type="InterPro" id="IPR005225">
    <property type="entry name" value="Small_GTP-bd"/>
</dbReference>
<evidence type="ECO:0000313" key="4">
    <source>
        <dbReference type="Proteomes" id="UP001165085"/>
    </source>
</evidence>
<keyword evidence="1" id="KW-0547">Nucleotide-binding</keyword>
<dbReference type="Gene3D" id="3.40.50.300">
    <property type="entry name" value="P-loop containing nucleotide triphosphate hydrolases"/>
    <property type="match status" value="1"/>
</dbReference>
<comment type="caution">
    <text evidence="3">The sequence shown here is derived from an EMBL/GenBank/DDBJ whole genome shotgun (WGS) entry which is preliminary data.</text>
</comment>
<feature type="region of interest" description="Disordered" evidence="2">
    <location>
        <begin position="1"/>
        <end position="29"/>
    </location>
</feature>
<dbReference type="PROSITE" id="PS51419">
    <property type="entry name" value="RAB"/>
    <property type="match status" value="1"/>
</dbReference>
<dbReference type="PROSITE" id="PS51421">
    <property type="entry name" value="RAS"/>
    <property type="match status" value="1"/>
</dbReference>
<dbReference type="PRINTS" id="PR00449">
    <property type="entry name" value="RASTRNSFRMNG"/>
</dbReference>
<evidence type="ECO:0000313" key="3">
    <source>
        <dbReference type="EMBL" id="GMH56745.1"/>
    </source>
</evidence>
<protein>
    <recommendedName>
        <fullName evidence="5">Ras-domain-containing protein</fullName>
    </recommendedName>
</protein>
<dbReference type="GO" id="GO:0003924">
    <property type="term" value="F:GTPase activity"/>
    <property type="evidence" value="ECO:0007669"/>
    <property type="project" value="InterPro"/>
</dbReference>